<protein>
    <submittedName>
        <fullName evidence="1">Uncharacterized protein</fullName>
    </submittedName>
</protein>
<comment type="caution">
    <text evidence="1">The sequence shown here is derived from an EMBL/GenBank/DDBJ whole genome shotgun (WGS) entry which is preliminary data.</text>
</comment>
<dbReference type="AlphaFoldDB" id="A0ABD1ZAW0"/>
<dbReference type="Proteomes" id="UP001605036">
    <property type="component" value="Unassembled WGS sequence"/>
</dbReference>
<accession>A0ABD1ZAW0</accession>
<sequence>MGQPADSTDSSAKCTPVWVIAVPFYGHWCRASELAESLARQGYAVTLLGAQQDVQHFISSRNRTDRSWKRQRYLPIQGLRNRSAEDCGSGCSVRLGVQLSETTSTLGWIERKGLARDSTADAPLSVYSVPGKV</sequence>
<organism evidence="1 2">
    <name type="scientific">Riccia fluitans</name>
    <dbReference type="NCBI Taxonomy" id="41844"/>
    <lineage>
        <taxon>Eukaryota</taxon>
        <taxon>Viridiplantae</taxon>
        <taxon>Streptophyta</taxon>
        <taxon>Embryophyta</taxon>
        <taxon>Marchantiophyta</taxon>
        <taxon>Marchantiopsida</taxon>
        <taxon>Marchantiidae</taxon>
        <taxon>Marchantiales</taxon>
        <taxon>Ricciaceae</taxon>
        <taxon>Riccia</taxon>
    </lineage>
</organism>
<proteinExistence type="predicted"/>
<keyword evidence="2" id="KW-1185">Reference proteome</keyword>
<name>A0ABD1ZAW0_9MARC</name>
<evidence type="ECO:0000313" key="2">
    <source>
        <dbReference type="Proteomes" id="UP001605036"/>
    </source>
</evidence>
<dbReference type="EMBL" id="JBHFFA010000002">
    <property type="protein sequence ID" value="KAL2643792.1"/>
    <property type="molecule type" value="Genomic_DNA"/>
</dbReference>
<evidence type="ECO:0000313" key="1">
    <source>
        <dbReference type="EMBL" id="KAL2643792.1"/>
    </source>
</evidence>
<gene>
    <name evidence="1" type="ORF">R1flu_011379</name>
</gene>
<reference evidence="1 2" key="1">
    <citation type="submission" date="2024-09" db="EMBL/GenBank/DDBJ databases">
        <title>Chromosome-scale assembly of Riccia fluitans.</title>
        <authorList>
            <person name="Paukszto L."/>
            <person name="Sawicki J."/>
            <person name="Karawczyk K."/>
            <person name="Piernik-Szablinska J."/>
            <person name="Szczecinska M."/>
            <person name="Mazdziarz M."/>
        </authorList>
    </citation>
    <scope>NUCLEOTIDE SEQUENCE [LARGE SCALE GENOMIC DNA]</scope>
    <source>
        <strain evidence="1">Rf_01</strain>
        <tissue evidence="1">Aerial parts of the thallus</tissue>
    </source>
</reference>